<organism evidence="1 2">
    <name type="scientific">Juglans regia</name>
    <name type="common">English walnut</name>
    <dbReference type="NCBI Taxonomy" id="51240"/>
    <lineage>
        <taxon>Eukaryota</taxon>
        <taxon>Viridiplantae</taxon>
        <taxon>Streptophyta</taxon>
        <taxon>Embryophyta</taxon>
        <taxon>Tracheophyta</taxon>
        <taxon>Spermatophyta</taxon>
        <taxon>Magnoliopsida</taxon>
        <taxon>eudicotyledons</taxon>
        <taxon>Gunneridae</taxon>
        <taxon>Pentapetalae</taxon>
        <taxon>rosids</taxon>
        <taxon>fabids</taxon>
        <taxon>Fagales</taxon>
        <taxon>Juglandaceae</taxon>
        <taxon>Juglans</taxon>
    </lineage>
</organism>
<protein>
    <submittedName>
        <fullName evidence="1">Uncharacterized protein</fullName>
    </submittedName>
</protein>
<comment type="caution">
    <text evidence="1">The sequence shown here is derived from an EMBL/GenBank/DDBJ whole genome shotgun (WGS) entry which is preliminary data.</text>
</comment>
<dbReference type="Proteomes" id="UP000619265">
    <property type="component" value="Unassembled WGS sequence"/>
</dbReference>
<gene>
    <name evidence="1" type="ORF">F2P56_035454</name>
</gene>
<evidence type="ECO:0000313" key="2">
    <source>
        <dbReference type="Proteomes" id="UP000619265"/>
    </source>
</evidence>
<reference evidence="1" key="2">
    <citation type="submission" date="2020-03" db="EMBL/GenBank/DDBJ databases">
        <title>Walnut 2.0.</title>
        <authorList>
            <person name="Marrano A."/>
            <person name="Britton M."/>
            <person name="Zimin A.V."/>
            <person name="Zaini P.A."/>
            <person name="Workman R."/>
            <person name="Puiu D."/>
            <person name="Bianco L."/>
            <person name="Allen B.J."/>
            <person name="Troggio M."/>
            <person name="Leslie C.A."/>
            <person name="Timp W."/>
            <person name="Dendekar A."/>
            <person name="Salzberg S.L."/>
            <person name="Neale D.B."/>
        </authorList>
    </citation>
    <scope>NUCLEOTIDE SEQUENCE</scope>
    <source>
        <tissue evidence="1">Leaves</tissue>
    </source>
</reference>
<dbReference type="Gramene" id="Jr16_06930_p1">
    <property type="protein sequence ID" value="cds.Jr16_06930_p1"/>
    <property type="gene ID" value="Jr16_06930"/>
</dbReference>
<name>A0A833WSC6_JUGRE</name>
<proteinExistence type="predicted"/>
<sequence>MKTILDIEIFSRAATIWQQPLHTIVKLPIYPCNKKRWAPGKFECSQPQPVTHISERSPPSPSPAADLAALAPFPIPISQLQQTLQTSSPTTQNPTLPNLSLNQSSLCSEAATIHLPSTSHSLPQPSLCPAPPLSSNLPLPSTPSDGLRSSDILILMLLNIYIAPSHNLIRW</sequence>
<reference evidence="1" key="1">
    <citation type="submission" date="2015-10" db="EMBL/GenBank/DDBJ databases">
        <authorList>
            <person name="Martinez-Garcia P.J."/>
            <person name="Crepeau M.W."/>
            <person name="Puiu D."/>
            <person name="Gonzalez-Ibeas D."/>
            <person name="Whalen J."/>
            <person name="Stevens K."/>
            <person name="Paul R."/>
            <person name="Butterfield T."/>
            <person name="Britton M."/>
            <person name="Reagan R."/>
            <person name="Chakraborty S."/>
            <person name="Walawage S.L."/>
            <person name="Vasquez-Gross H.A."/>
            <person name="Cardeno C."/>
            <person name="Famula R."/>
            <person name="Pratt K."/>
            <person name="Kuruganti S."/>
            <person name="Aradhya M.K."/>
            <person name="Leslie C.A."/>
            <person name="Dandekar A.M."/>
            <person name="Salzberg S.L."/>
            <person name="Wegrzyn J.L."/>
            <person name="Langley C.H."/>
            <person name="Neale D.B."/>
        </authorList>
    </citation>
    <scope>NUCLEOTIDE SEQUENCE</scope>
    <source>
        <tissue evidence="1">Leaves</tissue>
    </source>
</reference>
<dbReference type="AlphaFoldDB" id="A0A833WSC6"/>
<evidence type="ECO:0000313" key="1">
    <source>
        <dbReference type="EMBL" id="KAF5442837.1"/>
    </source>
</evidence>
<accession>A0A833WSC6</accession>
<dbReference type="EMBL" id="LIHL02000016">
    <property type="protein sequence ID" value="KAF5442837.1"/>
    <property type="molecule type" value="Genomic_DNA"/>
</dbReference>